<dbReference type="InterPro" id="IPR018247">
    <property type="entry name" value="EF_Hand_1_Ca_BS"/>
</dbReference>
<feature type="domain" description="EF-hand" evidence="14">
    <location>
        <begin position="316"/>
        <end position="351"/>
    </location>
</feature>
<evidence type="ECO:0000256" key="7">
    <source>
        <dbReference type="ARBA" id="ARBA00022837"/>
    </source>
</evidence>
<feature type="compositionally biased region" description="Polar residues" evidence="12">
    <location>
        <begin position="816"/>
        <end position="840"/>
    </location>
</feature>
<feature type="compositionally biased region" description="Polar residues" evidence="12">
    <location>
        <begin position="1039"/>
        <end position="1057"/>
    </location>
</feature>
<dbReference type="GO" id="GO:0003779">
    <property type="term" value="F:actin binding"/>
    <property type="evidence" value="ECO:0007669"/>
    <property type="project" value="UniProtKB-KW"/>
</dbReference>
<keyword evidence="10" id="KW-0963">Cytoplasm</keyword>
<organism evidence="15 16">
    <name type="scientific">Piedraia hortae CBS 480.64</name>
    <dbReference type="NCBI Taxonomy" id="1314780"/>
    <lineage>
        <taxon>Eukaryota</taxon>
        <taxon>Fungi</taxon>
        <taxon>Dikarya</taxon>
        <taxon>Ascomycota</taxon>
        <taxon>Pezizomycotina</taxon>
        <taxon>Dothideomycetes</taxon>
        <taxon>Dothideomycetidae</taxon>
        <taxon>Capnodiales</taxon>
        <taxon>Piedraiaceae</taxon>
        <taxon>Piedraia</taxon>
    </lineage>
</organism>
<feature type="compositionally biased region" description="Acidic residues" evidence="12">
    <location>
        <begin position="892"/>
        <end position="902"/>
    </location>
</feature>
<feature type="compositionally biased region" description="Polar residues" evidence="12">
    <location>
        <begin position="777"/>
        <end position="801"/>
    </location>
</feature>
<feature type="region of interest" description="Disordered" evidence="12">
    <location>
        <begin position="410"/>
        <end position="534"/>
    </location>
</feature>
<dbReference type="GO" id="GO:0010008">
    <property type="term" value="C:endosome membrane"/>
    <property type="evidence" value="ECO:0007669"/>
    <property type="project" value="UniProtKB-SubCell"/>
</dbReference>
<dbReference type="PROSITE" id="PS50222">
    <property type="entry name" value="EF_HAND_2"/>
    <property type="match status" value="1"/>
</dbReference>
<gene>
    <name evidence="15" type="ORF">K470DRAFT_127680</name>
</gene>
<comment type="function">
    <text evidence="11">Component of the PAN1 actin cytoskeleton-regulatory complex required for the internalization of endosomes during actin-coupled endocytosis. The complex links the site of endocytosis to the cell membrane-associated actin cytoskeleton. Mediates uptake of external molecules and vacuolar degradation of plasma membrane proteins. Plays a role in the proper organization of the cell membrane-associated actin cytoskeleton and promotes its destabilization.</text>
</comment>
<dbReference type="GO" id="GO:0030479">
    <property type="term" value="C:actin cortical patch"/>
    <property type="evidence" value="ECO:0007669"/>
    <property type="project" value="UniProtKB-SubCell"/>
</dbReference>
<dbReference type="Gene3D" id="1.10.238.10">
    <property type="entry name" value="EF-hand"/>
    <property type="match status" value="3"/>
</dbReference>
<feature type="compositionally biased region" description="Low complexity" evidence="12">
    <location>
        <begin position="954"/>
        <end position="966"/>
    </location>
</feature>
<evidence type="ECO:0000256" key="4">
    <source>
        <dbReference type="ARBA" id="ARBA00011159"/>
    </source>
</evidence>
<accession>A0A6A7BTF4</accession>
<name>A0A6A7BTF4_9PEZI</name>
<dbReference type="CDD" id="cd00052">
    <property type="entry name" value="EH"/>
    <property type="match status" value="3"/>
</dbReference>
<feature type="compositionally biased region" description="Pro residues" evidence="12">
    <location>
        <begin position="356"/>
        <end position="368"/>
    </location>
</feature>
<keyword evidence="6" id="KW-0967">Endosome</keyword>
<keyword evidence="10" id="KW-0206">Cytoskeleton</keyword>
<dbReference type="SUPFAM" id="SSF47473">
    <property type="entry name" value="EF-hand"/>
    <property type="match status" value="3"/>
</dbReference>
<keyword evidence="8" id="KW-0175">Coiled coil</keyword>
<dbReference type="InterPro" id="IPR011992">
    <property type="entry name" value="EF-hand-dom_pair"/>
</dbReference>
<sequence>MPEPSDSKAALNLTDQEKRAFGYLFAQADSDQLGVVTGEHAVGFFERTRVPTNILGEIWQIVDTENRGLLTQPGFCMVVRLIGHYQAGRQPSKDLAFRPAPIPKFEGLQVPGQTTSPTAAAFPPLQPQFSGPIRVPPLEPAKAQQYAGVFDRSGARNGLLDGATAKPIFERAGLPNDLLGRIWTLADREQRGAVDQTEFIVAMHLLMSMKSRAMPALPTVLPQGLYDAAARRGAPPPSRGSGAAAPSAIPRQFTGGAINAPPRTQSPLSRPLASPSWQISPQEKAHSDQIFSTIDTANHGVIGGDQAVQFFSKSQLPEDTLASIWDLADINSDGNLDKDEFAVAMYLLRQQRAPNPPALPSFLPPALVPPSLRQQQQQPAQSTAPSFVAPPAPKSAADDLFELDVPTRSLQPQSTGALQPQATGASALDPFSSVPSSPVTAQPLQSQSQSQQPLQPQHSGMFKPFMPSSAFGMAIQHTGDSATSGQRGFQPYGQSHLNQSSMNEDLLGDDETQKAESSKITNETTELANMSSQIGNLRTQMESTQTEKNRAQTDLASTNNQKVALEQRLQQFRAQYEQEVRTVKELQTQLAESKASTKKLDQEAAMLEASLQDLQTQHQTISQQLQADRQENASLKQKISQMNSEIARLKPEIEKMKLDARQQKGLVSINKKQLATNEAERDRLQGELETAKTAPETEESSHLGRDVAIGAGLGAAAFGGVQAVKSRSGSGSSTNPFFKGPGVKSPDAQSALSPTATGPNQNAFDALFGPPGAFASRSGTSTPQLNVESANRSVSDSSKAQEYSESSEPPPPPASKQFTSSQLPVASHQPAGSDTASSTAVVPPASRAGFQTPSRRATPAPSSVPGGFESSVPGHQKPVAASSEFPPMQTLEPDEDSSDDEDGKGGHTSNVASSGVPESTARGGSTESASHGGLTETTAQRRISESNIHGGITPSNAPSGNAASNARGEPTEFNTRSEFMPYNPTGAHGAFPFPAANANDGEEVKPGQALSNDAGLASLPQRTYTPPVGEKLHSPEPTPQHQQPSAAGASFPTTPSSADVFHDASSQPRAGNGNGVVSGSGPGDVNYSAVGGIGSATGLANVNYGAGPAVSSGLDNIGHGGSSLAAGNPAASETQRAAAPKPSSGFDEFDDFNDLAEAKEAEVSILL</sequence>
<evidence type="ECO:0000256" key="2">
    <source>
        <dbReference type="ARBA" id="ARBA00004134"/>
    </source>
</evidence>
<dbReference type="PANTHER" id="PTHR11216:SF170">
    <property type="entry name" value="DYNAMIN ASSOCIATED PROTEIN 160, ISOFORM D"/>
    <property type="match status" value="1"/>
</dbReference>
<dbReference type="PROSITE" id="PS50031">
    <property type="entry name" value="EH"/>
    <property type="match status" value="3"/>
</dbReference>
<dbReference type="Gene3D" id="1.10.287.1490">
    <property type="match status" value="1"/>
</dbReference>
<evidence type="ECO:0000256" key="6">
    <source>
        <dbReference type="ARBA" id="ARBA00022753"/>
    </source>
</evidence>
<dbReference type="GO" id="GO:0005886">
    <property type="term" value="C:plasma membrane"/>
    <property type="evidence" value="ECO:0007669"/>
    <property type="project" value="UniProtKB-SubCell"/>
</dbReference>
<dbReference type="SMART" id="SM00054">
    <property type="entry name" value="EFh"/>
    <property type="match status" value="3"/>
</dbReference>
<dbReference type="GO" id="GO:0006897">
    <property type="term" value="P:endocytosis"/>
    <property type="evidence" value="ECO:0007669"/>
    <property type="project" value="UniProtKB-KW"/>
</dbReference>
<evidence type="ECO:0000259" key="13">
    <source>
        <dbReference type="PROSITE" id="PS50031"/>
    </source>
</evidence>
<feature type="compositionally biased region" description="Low complexity" evidence="12">
    <location>
        <begin position="369"/>
        <end position="386"/>
    </location>
</feature>
<proteinExistence type="predicted"/>
<feature type="domain" description="EH" evidence="13">
    <location>
        <begin position="142"/>
        <end position="232"/>
    </location>
</feature>
<dbReference type="SMART" id="SM00027">
    <property type="entry name" value="EH"/>
    <property type="match status" value="3"/>
</dbReference>
<feature type="region of interest" description="Disordered" evidence="12">
    <location>
        <begin position="356"/>
        <end position="394"/>
    </location>
</feature>
<feature type="region of interest" description="Disordered" evidence="12">
    <location>
        <begin position="1116"/>
        <end position="1150"/>
    </location>
</feature>
<keyword evidence="9" id="KW-0009">Actin-binding</keyword>
<evidence type="ECO:0000256" key="9">
    <source>
        <dbReference type="ARBA" id="ARBA00023203"/>
    </source>
</evidence>
<feature type="domain" description="EH" evidence="13">
    <location>
        <begin position="17"/>
        <end position="103"/>
    </location>
</feature>
<dbReference type="InterPro" id="IPR002048">
    <property type="entry name" value="EF_hand_dom"/>
</dbReference>
<evidence type="ECO:0000256" key="1">
    <source>
        <dbReference type="ARBA" id="ARBA00004125"/>
    </source>
</evidence>
<comment type="subcellular location">
    <subcellularLocation>
        <location evidence="3">Cell membrane</location>
        <topology evidence="3">Peripheral membrane protein</topology>
        <orientation evidence="3">Cytoplasmic side</orientation>
    </subcellularLocation>
    <subcellularLocation>
        <location evidence="2">Cytoplasm</location>
        <location evidence="2">Cytoskeleton</location>
        <location evidence="2">Actin patch</location>
    </subcellularLocation>
    <subcellularLocation>
        <location evidence="1">Endosome membrane</location>
        <topology evidence="1">Peripheral membrane protein</topology>
        <orientation evidence="1">Cytoplasmic side</orientation>
    </subcellularLocation>
</comment>
<feature type="compositionally biased region" description="Low complexity" evidence="12">
    <location>
        <begin position="442"/>
        <end position="457"/>
    </location>
</feature>
<feature type="compositionally biased region" description="Low complexity" evidence="12">
    <location>
        <begin position="239"/>
        <end position="248"/>
    </location>
</feature>
<evidence type="ECO:0000256" key="11">
    <source>
        <dbReference type="ARBA" id="ARBA00025194"/>
    </source>
</evidence>
<feature type="compositionally biased region" description="Polar residues" evidence="12">
    <location>
        <begin position="907"/>
        <end position="947"/>
    </location>
</feature>
<dbReference type="OrthoDB" id="524326at2759"/>
<dbReference type="PANTHER" id="PTHR11216">
    <property type="entry name" value="EH DOMAIN"/>
    <property type="match status" value="1"/>
</dbReference>
<feature type="compositionally biased region" description="Polar residues" evidence="12">
    <location>
        <begin position="725"/>
        <end position="736"/>
    </location>
</feature>
<feature type="region of interest" description="Disordered" evidence="12">
    <location>
        <begin position="725"/>
        <end position="1080"/>
    </location>
</feature>
<evidence type="ECO:0000256" key="5">
    <source>
        <dbReference type="ARBA" id="ARBA00022583"/>
    </source>
</evidence>
<feature type="compositionally biased region" description="Polar residues" evidence="12">
    <location>
        <begin position="478"/>
        <end position="503"/>
    </location>
</feature>
<comment type="subunit">
    <text evidence="4">Component of the PAN1 actin cytoskeleton-regulatory complex.</text>
</comment>
<keyword evidence="7" id="KW-0106">Calcium</keyword>
<feature type="compositionally biased region" description="Polar residues" evidence="12">
    <location>
        <begin position="747"/>
        <end position="763"/>
    </location>
</feature>
<keyword evidence="5" id="KW-0254">Endocytosis</keyword>
<protein>
    <recommendedName>
        <fullName evidence="17">EF-hand</fullName>
    </recommendedName>
</protein>
<evidence type="ECO:0000256" key="12">
    <source>
        <dbReference type="SAM" id="MobiDB-lite"/>
    </source>
</evidence>
<evidence type="ECO:0000313" key="15">
    <source>
        <dbReference type="EMBL" id="KAF2858616.1"/>
    </source>
</evidence>
<dbReference type="Pfam" id="PF12763">
    <property type="entry name" value="EH"/>
    <property type="match status" value="3"/>
</dbReference>
<dbReference type="GO" id="GO:0005509">
    <property type="term" value="F:calcium ion binding"/>
    <property type="evidence" value="ECO:0007669"/>
    <property type="project" value="InterPro"/>
</dbReference>
<evidence type="ECO:0000259" key="14">
    <source>
        <dbReference type="PROSITE" id="PS50222"/>
    </source>
</evidence>
<dbReference type="InterPro" id="IPR000261">
    <property type="entry name" value="EH_dom"/>
</dbReference>
<dbReference type="GO" id="GO:0016197">
    <property type="term" value="P:endosomal transport"/>
    <property type="evidence" value="ECO:0007669"/>
    <property type="project" value="TreeGrafter"/>
</dbReference>
<dbReference type="EMBL" id="MU006006">
    <property type="protein sequence ID" value="KAF2858616.1"/>
    <property type="molecule type" value="Genomic_DNA"/>
</dbReference>
<evidence type="ECO:0000313" key="16">
    <source>
        <dbReference type="Proteomes" id="UP000799421"/>
    </source>
</evidence>
<evidence type="ECO:0000256" key="8">
    <source>
        <dbReference type="ARBA" id="ARBA00023054"/>
    </source>
</evidence>
<feature type="region of interest" description="Disordered" evidence="12">
    <location>
        <begin position="230"/>
        <end position="276"/>
    </location>
</feature>
<feature type="compositionally biased region" description="Polar residues" evidence="12">
    <location>
        <begin position="518"/>
        <end position="534"/>
    </location>
</feature>
<feature type="domain" description="EH" evidence="13">
    <location>
        <begin position="283"/>
        <end position="374"/>
    </location>
</feature>
<evidence type="ECO:0000256" key="10">
    <source>
        <dbReference type="ARBA" id="ARBA00023212"/>
    </source>
</evidence>
<dbReference type="PROSITE" id="PS00018">
    <property type="entry name" value="EF_HAND_1"/>
    <property type="match status" value="1"/>
</dbReference>
<evidence type="ECO:0008006" key="17">
    <source>
        <dbReference type="Google" id="ProtNLM"/>
    </source>
</evidence>
<dbReference type="Proteomes" id="UP000799421">
    <property type="component" value="Unassembled WGS sequence"/>
</dbReference>
<evidence type="ECO:0000256" key="3">
    <source>
        <dbReference type="ARBA" id="ARBA00004413"/>
    </source>
</evidence>
<reference evidence="15" key="1">
    <citation type="journal article" date="2020" name="Stud. Mycol.">
        <title>101 Dothideomycetes genomes: a test case for predicting lifestyles and emergence of pathogens.</title>
        <authorList>
            <person name="Haridas S."/>
            <person name="Albert R."/>
            <person name="Binder M."/>
            <person name="Bloem J."/>
            <person name="Labutti K."/>
            <person name="Salamov A."/>
            <person name="Andreopoulos B."/>
            <person name="Baker S."/>
            <person name="Barry K."/>
            <person name="Bills G."/>
            <person name="Bluhm B."/>
            <person name="Cannon C."/>
            <person name="Castanera R."/>
            <person name="Culley D."/>
            <person name="Daum C."/>
            <person name="Ezra D."/>
            <person name="Gonzalez J."/>
            <person name="Henrissat B."/>
            <person name="Kuo A."/>
            <person name="Liang C."/>
            <person name="Lipzen A."/>
            <person name="Lutzoni F."/>
            <person name="Magnuson J."/>
            <person name="Mondo S."/>
            <person name="Nolan M."/>
            <person name="Ohm R."/>
            <person name="Pangilinan J."/>
            <person name="Park H.-J."/>
            <person name="Ramirez L."/>
            <person name="Alfaro M."/>
            <person name="Sun H."/>
            <person name="Tritt A."/>
            <person name="Yoshinaga Y."/>
            <person name="Zwiers L.-H."/>
            <person name="Turgeon B."/>
            <person name="Goodwin S."/>
            <person name="Spatafora J."/>
            <person name="Crous P."/>
            <person name="Grigoriev I."/>
        </authorList>
    </citation>
    <scope>NUCLEOTIDE SEQUENCE</scope>
    <source>
        <strain evidence="15">CBS 480.64</strain>
    </source>
</reference>
<feature type="compositionally biased region" description="Polar residues" evidence="12">
    <location>
        <begin position="410"/>
        <end position="424"/>
    </location>
</feature>
<dbReference type="AlphaFoldDB" id="A0A6A7BTF4"/>
<keyword evidence="16" id="KW-1185">Reference proteome</keyword>